<dbReference type="AlphaFoldDB" id="A0A345UZL2"/>
<accession>A0A345UZL2</accession>
<dbReference type="RefSeq" id="WP_115078555.1">
    <property type="nucleotide sequence ID" value="NZ_CP022313.1"/>
</dbReference>
<gene>
    <name evidence="1" type="ORF">CFN16_17835</name>
</gene>
<dbReference type="Proteomes" id="UP000254535">
    <property type="component" value="Chromosome"/>
</dbReference>
<dbReference type="EMBL" id="CP022313">
    <property type="protein sequence ID" value="AXJ05914.1"/>
    <property type="molecule type" value="Genomic_DNA"/>
</dbReference>
<evidence type="ECO:0000313" key="1">
    <source>
        <dbReference type="EMBL" id="AXJ05914.1"/>
    </source>
</evidence>
<protein>
    <submittedName>
        <fullName evidence="1">Uncharacterized protein</fullName>
    </submittedName>
</protein>
<name>A0A345UZL2_PSEFL</name>
<evidence type="ECO:0000313" key="2">
    <source>
        <dbReference type="Proteomes" id="UP000254535"/>
    </source>
</evidence>
<proteinExistence type="predicted"/>
<sequence length="113" mass="12473">MSETTFHCNGRLAITVEPREMRMSHWLYAPLVVDQQRQQTLLDLSDSQWDLISSEETTDGIDLLLRKYPGDMPAVTLSVSLADGALRLEGRRVDSSGLEAALDLIPLQASTSG</sequence>
<reference evidence="1 2" key="1">
    <citation type="submission" date="2017-07" db="EMBL/GenBank/DDBJ databases">
        <title>Genome sequence of Pseudomonas NEP1.</title>
        <authorList>
            <person name="Nascimento F.X."/>
        </authorList>
    </citation>
    <scope>NUCLEOTIDE SEQUENCE [LARGE SCALE GENOMIC DNA]</scope>
    <source>
        <strain evidence="1 2">NEP1</strain>
    </source>
</reference>
<organism evidence="1 2">
    <name type="scientific">Pseudomonas fluorescens</name>
    <dbReference type="NCBI Taxonomy" id="294"/>
    <lineage>
        <taxon>Bacteria</taxon>
        <taxon>Pseudomonadati</taxon>
        <taxon>Pseudomonadota</taxon>
        <taxon>Gammaproteobacteria</taxon>
        <taxon>Pseudomonadales</taxon>
        <taxon>Pseudomonadaceae</taxon>
        <taxon>Pseudomonas</taxon>
    </lineage>
</organism>